<evidence type="ECO:0000256" key="1">
    <source>
        <dbReference type="SAM" id="Phobius"/>
    </source>
</evidence>
<feature type="transmembrane region" description="Helical" evidence="1">
    <location>
        <begin position="43"/>
        <end position="71"/>
    </location>
</feature>
<dbReference type="GO" id="GO:0022857">
    <property type="term" value="F:transmembrane transporter activity"/>
    <property type="evidence" value="ECO:0007669"/>
    <property type="project" value="InterPro"/>
</dbReference>
<gene>
    <name evidence="2" type="ORF">H9945_11375</name>
</gene>
<name>A0A9D2S4J7_9FIRM</name>
<organism evidence="2 3">
    <name type="scientific">Candidatus Gemmiger avicola</name>
    <dbReference type="NCBI Taxonomy" id="2838605"/>
    <lineage>
        <taxon>Bacteria</taxon>
        <taxon>Bacillati</taxon>
        <taxon>Bacillota</taxon>
        <taxon>Clostridia</taxon>
        <taxon>Eubacteriales</taxon>
        <taxon>Gemmiger</taxon>
    </lineage>
</organism>
<accession>A0A9D2S4J7</accession>
<protein>
    <submittedName>
        <fullName evidence="2">ECF transporter S component</fullName>
    </submittedName>
</protein>
<dbReference type="AlphaFoldDB" id="A0A9D2S4J7"/>
<evidence type="ECO:0000313" key="2">
    <source>
        <dbReference type="EMBL" id="HJB43084.1"/>
    </source>
</evidence>
<dbReference type="InterPro" id="IPR024529">
    <property type="entry name" value="ECF_trnsprt_substrate-spec"/>
</dbReference>
<dbReference type="Gene3D" id="1.10.1760.20">
    <property type="match status" value="1"/>
</dbReference>
<feature type="transmembrane region" description="Helical" evidence="1">
    <location>
        <begin position="77"/>
        <end position="100"/>
    </location>
</feature>
<sequence length="192" mass="20581">MKKMNPSVQNLTLAALFLAAGLVLPFLTGQIPQIGSMLLPMHLPVLLCGLVCGWQYGALIGFVLPLLRFALFGMPPIFPTGIAMCFELAAYGFLAGWLWAHSRWKCVKALYACLLPAMIGGRVVWGVAEVILLGLSGSAFTWGAFIAGALLNAVPGIILQLLFIPAFMVALDRTGFRRFGKNEGRTGEAAAK</sequence>
<proteinExistence type="predicted"/>
<feature type="transmembrane region" description="Helical" evidence="1">
    <location>
        <begin position="12"/>
        <end position="31"/>
    </location>
</feature>
<keyword evidence="1" id="KW-0812">Transmembrane</keyword>
<evidence type="ECO:0000313" key="3">
    <source>
        <dbReference type="Proteomes" id="UP000886803"/>
    </source>
</evidence>
<feature type="transmembrane region" description="Helical" evidence="1">
    <location>
        <begin position="109"/>
        <end position="128"/>
    </location>
</feature>
<dbReference type="EMBL" id="DWYG01000190">
    <property type="protein sequence ID" value="HJB43084.1"/>
    <property type="molecule type" value="Genomic_DNA"/>
</dbReference>
<reference evidence="2" key="2">
    <citation type="submission" date="2021-04" db="EMBL/GenBank/DDBJ databases">
        <authorList>
            <person name="Gilroy R."/>
        </authorList>
    </citation>
    <scope>NUCLEOTIDE SEQUENCE</scope>
    <source>
        <strain evidence="2">ChiBcec8-13705</strain>
    </source>
</reference>
<dbReference type="Proteomes" id="UP000886803">
    <property type="component" value="Unassembled WGS sequence"/>
</dbReference>
<keyword evidence="1" id="KW-1133">Transmembrane helix</keyword>
<keyword evidence="1" id="KW-0472">Membrane</keyword>
<dbReference type="Pfam" id="PF12822">
    <property type="entry name" value="ECF_trnsprt"/>
    <property type="match status" value="1"/>
</dbReference>
<comment type="caution">
    <text evidence="2">The sequence shown here is derived from an EMBL/GenBank/DDBJ whole genome shotgun (WGS) entry which is preliminary data.</text>
</comment>
<feature type="transmembrane region" description="Helical" evidence="1">
    <location>
        <begin position="140"/>
        <end position="171"/>
    </location>
</feature>
<reference evidence="2" key="1">
    <citation type="journal article" date="2021" name="PeerJ">
        <title>Extensive microbial diversity within the chicken gut microbiome revealed by metagenomics and culture.</title>
        <authorList>
            <person name="Gilroy R."/>
            <person name="Ravi A."/>
            <person name="Getino M."/>
            <person name="Pursley I."/>
            <person name="Horton D.L."/>
            <person name="Alikhan N.F."/>
            <person name="Baker D."/>
            <person name="Gharbi K."/>
            <person name="Hall N."/>
            <person name="Watson M."/>
            <person name="Adriaenssens E.M."/>
            <person name="Foster-Nyarko E."/>
            <person name="Jarju S."/>
            <person name="Secka A."/>
            <person name="Antonio M."/>
            <person name="Oren A."/>
            <person name="Chaudhuri R.R."/>
            <person name="La Ragione R."/>
            <person name="Hildebrand F."/>
            <person name="Pallen M.J."/>
        </authorList>
    </citation>
    <scope>NUCLEOTIDE SEQUENCE</scope>
    <source>
        <strain evidence="2">ChiBcec8-13705</strain>
    </source>
</reference>